<evidence type="ECO:0000256" key="14">
    <source>
        <dbReference type="SAM" id="MobiDB-lite"/>
    </source>
</evidence>
<dbReference type="InterPro" id="IPR036250">
    <property type="entry name" value="AcylCo_DH-like_C"/>
</dbReference>
<evidence type="ECO:0000256" key="8">
    <source>
        <dbReference type="ARBA" id="ARBA00034317"/>
    </source>
</evidence>
<comment type="pathway">
    <text evidence="7">Sulfur metabolism; dibenzothiophene degradation.</text>
</comment>
<dbReference type="InterPro" id="IPR013786">
    <property type="entry name" value="AcylCoA_DH/ox_N"/>
</dbReference>
<evidence type="ECO:0000259" key="17">
    <source>
        <dbReference type="Pfam" id="PF08028"/>
    </source>
</evidence>
<dbReference type="PANTHER" id="PTHR43884:SF12">
    <property type="entry name" value="ISOVALERYL-COA DEHYDROGENASE, MITOCHONDRIAL-RELATED"/>
    <property type="match status" value="1"/>
</dbReference>
<dbReference type="EC" id="1.14.14.21" evidence="9"/>
<evidence type="ECO:0000256" key="13">
    <source>
        <dbReference type="ARBA" id="ARBA00049456"/>
    </source>
</evidence>
<name>A0A7Z2VYX1_9BURK</name>
<evidence type="ECO:0000256" key="1">
    <source>
        <dbReference type="ARBA" id="ARBA00004496"/>
    </source>
</evidence>
<evidence type="ECO:0000256" key="5">
    <source>
        <dbReference type="ARBA" id="ARBA00023002"/>
    </source>
</evidence>
<dbReference type="SUPFAM" id="SSF47203">
    <property type="entry name" value="Acyl-CoA dehydrogenase C-terminal domain-like"/>
    <property type="match status" value="1"/>
</dbReference>
<keyword evidence="4" id="KW-0547">Nucleotide-binding</keyword>
<dbReference type="KEGG" id="mfy:HH212_19505"/>
<evidence type="ECO:0000256" key="4">
    <source>
        <dbReference type="ARBA" id="ARBA00022741"/>
    </source>
</evidence>
<sequence length="429" mass="46053">MNIDRIPLPPPQPPQAPSDAELAARFRPVFARIAAGALAREQERRLPFEEVEWLRAAGFGALRIPQAWGGIGASLPQFFALLVELAAADSNLAHLLRGHFSFLESRLNHEDEATRAFWFPKVVDGALIGYAMAEQTAGSTIATTITRAGNGWRLDGKKFYSTGTLYADWIVATALDGAQVVSLAFPATLAGVTRLDDWDGFGQRMTASGTTVFEDVALGDEHIVRRFDGKPPGGYHKAFLQLVLLASIGGVGRAVLQDAVAFVRRKTRAFDVAGESRPRHDPLVQRVVGRLASLSYAADSLVAGVARSLEAARARIVDGSADDALFTATEIEAFQAQQVVIDLVLQASNLLFEVGGASATSEARRLDRHWRNARTAASHNPAILRERMIGDYHLNGTAPAQGGAGAPPAREEETAPPAPVDVQPRDAVT</sequence>
<feature type="region of interest" description="Disordered" evidence="14">
    <location>
        <begin position="394"/>
        <end position="429"/>
    </location>
</feature>
<dbReference type="RefSeq" id="WP_170204024.1">
    <property type="nucleotide sequence ID" value="NZ_CP051685.1"/>
</dbReference>
<evidence type="ECO:0000313" key="18">
    <source>
        <dbReference type="EMBL" id="QJE01937.1"/>
    </source>
</evidence>
<evidence type="ECO:0000256" key="12">
    <source>
        <dbReference type="ARBA" id="ARBA00048445"/>
    </source>
</evidence>
<dbReference type="Gene3D" id="1.20.140.10">
    <property type="entry name" value="Butyryl-CoA Dehydrogenase, subunit A, domain 3"/>
    <property type="match status" value="1"/>
</dbReference>
<evidence type="ECO:0000313" key="19">
    <source>
        <dbReference type="Proteomes" id="UP000502415"/>
    </source>
</evidence>
<evidence type="ECO:0000256" key="7">
    <source>
        <dbReference type="ARBA" id="ARBA00034307"/>
    </source>
</evidence>
<comment type="catalytic activity">
    <reaction evidence="13">
        <text>dibenzothiophene + 2 FMNH2 + 2 O2 = dibenzothiophene 5,5-dioxide + 2 FMN + 2 H2O + 2 H(+)</text>
        <dbReference type="Rhea" id="RHEA:49072"/>
        <dbReference type="ChEBI" id="CHEBI:15377"/>
        <dbReference type="ChEBI" id="CHEBI:15378"/>
        <dbReference type="ChEBI" id="CHEBI:15379"/>
        <dbReference type="ChEBI" id="CHEBI:23681"/>
        <dbReference type="ChEBI" id="CHEBI:57618"/>
        <dbReference type="ChEBI" id="CHEBI:58210"/>
        <dbReference type="ChEBI" id="CHEBI:90356"/>
        <dbReference type="EC" id="1.14.14.21"/>
    </reaction>
</comment>
<dbReference type="InterPro" id="IPR037069">
    <property type="entry name" value="AcylCoA_DH/ox_N_sf"/>
</dbReference>
<dbReference type="PIRSF" id="PIRSF016578">
    <property type="entry name" value="HsaA"/>
    <property type="match status" value="1"/>
</dbReference>
<feature type="domain" description="Acyl-CoA dehydrogenase/oxidase N-terminal" evidence="16">
    <location>
        <begin position="32"/>
        <end position="125"/>
    </location>
</feature>
<keyword evidence="19" id="KW-1185">Reference proteome</keyword>
<comment type="catalytic activity">
    <reaction evidence="11">
        <text>dibenzothiophene + FMNH2 + O2 = dibenzothiophene 5-oxide + FMN + H2O + H(+)</text>
        <dbReference type="Rhea" id="RHEA:49076"/>
        <dbReference type="ChEBI" id="CHEBI:15377"/>
        <dbReference type="ChEBI" id="CHEBI:15378"/>
        <dbReference type="ChEBI" id="CHEBI:15379"/>
        <dbReference type="ChEBI" id="CHEBI:23681"/>
        <dbReference type="ChEBI" id="CHEBI:23683"/>
        <dbReference type="ChEBI" id="CHEBI:57618"/>
        <dbReference type="ChEBI" id="CHEBI:58210"/>
    </reaction>
</comment>
<dbReference type="InterPro" id="IPR046373">
    <property type="entry name" value="Acyl-CoA_Oxase/DH_mid-dom_sf"/>
</dbReference>
<accession>A0A7Z2VYX1</accession>
<dbReference type="PANTHER" id="PTHR43884">
    <property type="entry name" value="ACYL-COA DEHYDROGENASE"/>
    <property type="match status" value="1"/>
</dbReference>
<evidence type="ECO:0000256" key="10">
    <source>
        <dbReference type="ARBA" id="ARBA00034345"/>
    </source>
</evidence>
<protein>
    <recommendedName>
        <fullName evidence="10">Dibenzothiophene monooxygenase</fullName>
        <ecNumber evidence="9">1.14.14.21</ecNumber>
    </recommendedName>
</protein>
<dbReference type="Pfam" id="PF08028">
    <property type="entry name" value="Acyl-CoA_dh_2"/>
    <property type="match status" value="1"/>
</dbReference>
<gene>
    <name evidence="18" type="ORF">HH212_19505</name>
</gene>
<dbReference type="InterPro" id="IPR013107">
    <property type="entry name" value="Acyl-CoA_DH_C"/>
</dbReference>
<evidence type="ECO:0000256" key="3">
    <source>
        <dbReference type="ARBA" id="ARBA00022643"/>
    </source>
</evidence>
<keyword evidence="2" id="KW-0285">Flavoprotein</keyword>
<organism evidence="18 19">
    <name type="scientific">Massilia forsythiae</name>
    <dbReference type="NCBI Taxonomy" id="2728020"/>
    <lineage>
        <taxon>Bacteria</taxon>
        <taxon>Pseudomonadati</taxon>
        <taxon>Pseudomonadota</taxon>
        <taxon>Betaproteobacteria</taxon>
        <taxon>Burkholderiales</taxon>
        <taxon>Oxalobacteraceae</taxon>
        <taxon>Telluria group</taxon>
        <taxon>Massilia</taxon>
    </lineage>
</organism>
<dbReference type="InterPro" id="IPR006091">
    <property type="entry name" value="Acyl-CoA_Oxase/DH_mid-dom"/>
</dbReference>
<dbReference type="EMBL" id="CP051685">
    <property type="protein sequence ID" value="QJE01937.1"/>
    <property type="molecule type" value="Genomic_DNA"/>
</dbReference>
<dbReference type="Gene3D" id="1.10.540.10">
    <property type="entry name" value="Acyl-CoA dehydrogenase/oxidase, N-terminal domain"/>
    <property type="match status" value="1"/>
</dbReference>
<evidence type="ECO:0000256" key="6">
    <source>
        <dbReference type="ARBA" id="ARBA00023033"/>
    </source>
</evidence>
<dbReference type="GO" id="GO:0050660">
    <property type="term" value="F:flavin adenine dinucleotide binding"/>
    <property type="evidence" value="ECO:0007669"/>
    <property type="project" value="InterPro"/>
</dbReference>
<dbReference type="Pfam" id="PF02771">
    <property type="entry name" value="Acyl-CoA_dh_N"/>
    <property type="match status" value="1"/>
</dbReference>
<dbReference type="AlphaFoldDB" id="A0A7Z2VYX1"/>
<dbReference type="GO" id="GO:0006552">
    <property type="term" value="P:L-leucine catabolic process"/>
    <property type="evidence" value="ECO:0007669"/>
    <property type="project" value="TreeGrafter"/>
</dbReference>
<keyword evidence="3" id="KW-0288">FMN</keyword>
<evidence type="ECO:0000256" key="11">
    <source>
        <dbReference type="ARBA" id="ARBA00047859"/>
    </source>
</evidence>
<proteinExistence type="inferred from homology"/>
<keyword evidence="5" id="KW-0560">Oxidoreductase</keyword>
<comment type="catalytic activity">
    <reaction evidence="12">
        <text>dibenzothiophene 5-oxide + FMNH2 + O2 = dibenzothiophene 5,5-dioxide + FMN + H2O + H(+)</text>
        <dbReference type="Rhea" id="RHEA:49080"/>
        <dbReference type="ChEBI" id="CHEBI:15377"/>
        <dbReference type="ChEBI" id="CHEBI:15378"/>
        <dbReference type="ChEBI" id="CHEBI:15379"/>
        <dbReference type="ChEBI" id="CHEBI:23683"/>
        <dbReference type="ChEBI" id="CHEBI:57618"/>
        <dbReference type="ChEBI" id="CHEBI:58210"/>
        <dbReference type="ChEBI" id="CHEBI:90356"/>
    </reaction>
</comment>
<comment type="subcellular location">
    <subcellularLocation>
        <location evidence="1">Cytoplasm</location>
    </subcellularLocation>
</comment>
<evidence type="ECO:0000259" key="16">
    <source>
        <dbReference type="Pfam" id="PF02771"/>
    </source>
</evidence>
<reference evidence="18 19" key="1">
    <citation type="submission" date="2020-04" db="EMBL/GenBank/DDBJ databases">
        <title>Genome sequencing of novel species.</title>
        <authorList>
            <person name="Heo J."/>
            <person name="Kim S.-J."/>
            <person name="Kim J.-S."/>
            <person name="Hong S.-B."/>
            <person name="Kwon S.-W."/>
        </authorList>
    </citation>
    <scope>NUCLEOTIDE SEQUENCE [LARGE SCALE GENOMIC DNA]</scope>
    <source>
        <strain evidence="18 19">GN2-R2</strain>
    </source>
</reference>
<evidence type="ECO:0000256" key="2">
    <source>
        <dbReference type="ARBA" id="ARBA00022630"/>
    </source>
</evidence>
<dbReference type="Gene3D" id="2.40.110.10">
    <property type="entry name" value="Butyryl-CoA Dehydrogenase, subunit A, domain 2"/>
    <property type="match status" value="1"/>
</dbReference>
<dbReference type="Proteomes" id="UP000502415">
    <property type="component" value="Chromosome"/>
</dbReference>
<feature type="domain" description="Acyl-CoA dehydrogenase C-terminal" evidence="17">
    <location>
        <begin position="249"/>
        <end position="380"/>
    </location>
</feature>
<dbReference type="GO" id="GO:0005737">
    <property type="term" value="C:cytoplasm"/>
    <property type="evidence" value="ECO:0007669"/>
    <property type="project" value="UniProtKB-SubCell"/>
</dbReference>
<keyword evidence="6" id="KW-0503">Monooxygenase</keyword>
<feature type="domain" description="Acyl-CoA oxidase/dehydrogenase middle" evidence="15">
    <location>
        <begin position="130"/>
        <end position="216"/>
    </location>
</feature>
<dbReference type="InterPro" id="IPR009100">
    <property type="entry name" value="AcylCoA_DH/oxidase_NM_dom_sf"/>
</dbReference>
<evidence type="ECO:0000256" key="9">
    <source>
        <dbReference type="ARBA" id="ARBA00034328"/>
    </source>
</evidence>
<dbReference type="SUPFAM" id="SSF56645">
    <property type="entry name" value="Acyl-CoA dehydrogenase NM domain-like"/>
    <property type="match status" value="1"/>
</dbReference>
<comment type="similarity">
    <text evidence="8">Belongs to the DszC flavin monooxygenase family.</text>
</comment>
<dbReference type="Pfam" id="PF02770">
    <property type="entry name" value="Acyl-CoA_dh_M"/>
    <property type="match status" value="1"/>
</dbReference>
<dbReference type="GO" id="GO:0008470">
    <property type="term" value="F:3-methylbutanoyl-CoA dehydrogenase activity"/>
    <property type="evidence" value="ECO:0007669"/>
    <property type="project" value="TreeGrafter"/>
</dbReference>
<dbReference type="GO" id="GO:0004497">
    <property type="term" value="F:monooxygenase activity"/>
    <property type="evidence" value="ECO:0007669"/>
    <property type="project" value="UniProtKB-KW"/>
</dbReference>
<evidence type="ECO:0000259" key="15">
    <source>
        <dbReference type="Pfam" id="PF02770"/>
    </source>
</evidence>